<dbReference type="RefSeq" id="WP_044752452.1">
    <property type="nucleotide sequence ID" value="NZ_CEGV01000033.1"/>
</dbReference>
<evidence type="ECO:0000313" key="1">
    <source>
        <dbReference type="EMBL" id="CYX58986.1"/>
    </source>
</evidence>
<name>A0A0Z8VMZ0_STRSU</name>
<dbReference type="Proteomes" id="UP000075182">
    <property type="component" value="Unassembled WGS sequence"/>
</dbReference>
<dbReference type="InterPro" id="IPR008577">
    <property type="entry name" value="DUF859"/>
</dbReference>
<dbReference type="AlphaFoldDB" id="A0A0Z8VMZ0"/>
<dbReference type="CDD" id="cd19958">
    <property type="entry name" value="pyocin_knob"/>
    <property type="match status" value="1"/>
</dbReference>
<dbReference type="Pfam" id="PF05895">
    <property type="entry name" value="DUF859"/>
    <property type="match status" value="1"/>
</dbReference>
<reference evidence="1 2" key="1">
    <citation type="submission" date="2016-02" db="EMBL/GenBank/DDBJ databases">
        <authorList>
            <consortium name="Pathogen Informatics"/>
        </authorList>
    </citation>
    <scope>NUCLEOTIDE SEQUENCE [LARGE SCALE GENOMIC DNA]</scope>
    <source>
        <strain evidence="1 2">SS999</strain>
    </source>
</reference>
<gene>
    <name evidence="1" type="ORF">ERS132536_00873</name>
</gene>
<accession>A0A0Z8VMZ0</accession>
<proteinExistence type="predicted"/>
<protein>
    <submittedName>
        <fullName evidence="1">Phage structural protein</fullName>
    </submittedName>
</protein>
<sequence>MAKFSNASGSLYLNVYIEPGAQNIAANTTVVNWRITVSRTGAYLTRNEQGDSTLSLDINGGRVHTSNPRWRTSGEEFLMASGSTTVGHNADGTKSFPFSATFNPNNGLHGVITVSGNIGLATIPRSSSVSVGIGTIGNALTININRQSSSFKHTVRYAWGNKQGTIASNVDTSTTWTIPLDFANDIPDSTSGTGTIYVDTYSGSTKTGTQSTAFTASVPDSIKPSLTGFTLVDGNTAARTLIPGEQQFVQIVSNIAVHFGQATGAYGSTITSYHAEIVGKNQSTSQNGGSLGIMNYHGQVTIRARVTDSRGRTSNTIERTVTVLEYFAPALNFSVERSGATSSTFSILRNARIAPLTVGGSQRNIMTLTFRVAPADSYNYTTDNGPASGTFTTLASLTNSLANLSGTYSSDKSWDVIGILEDKFTRSEFKIKVSTEAVVFSYEKGNRFAVGKIVDTNLPKGSIESTGGYYLNGKPIQNYALTSLNGASISRYNEDLNRITEPGFYIVNTSMNIPVSGRTYYYLEVIRHASNVSTYVMQRATCRTHTQQTYVRLCEDGTWGQWKEQVLADHPLLQEKPLKTLTIGFPYSMKANLVRKGDVVTISLIRNIYSVDSFEHAVMQEKIPAGYRPVVDVHMTVNTNVSQFTKSPNILHFAPDGTIRMTSNTVGGHVMTGTITYITNDPYPA</sequence>
<organism evidence="1 2">
    <name type="scientific">Streptococcus suis</name>
    <dbReference type="NCBI Taxonomy" id="1307"/>
    <lineage>
        <taxon>Bacteria</taxon>
        <taxon>Bacillati</taxon>
        <taxon>Bacillota</taxon>
        <taxon>Bacilli</taxon>
        <taxon>Lactobacillales</taxon>
        <taxon>Streptococcaceae</taxon>
        <taxon>Streptococcus</taxon>
    </lineage>
</organism>
<dbReference type="EMBL" id="FIMD01000004">
    <property type="protein sequence ID" value="CYX58986.1"/>
    <property type="molecule type" value="Genomic_DNA"/>
</dbReference>
<evidence type="ECO:0000313" key="2">
    <source>
        <dbReference type="Proteomes" id="UP000075182"/>
    </source>
</evidence>